<dbReference type="Gene3D" id="3.40.50.2300">
    <property type="match status" value="1"/>
</dbReference>
<evidence type="ECO:0000313" key="5">
    <source>
        <dbReference type="EMBL" id="TQE92768.1"/>
    </source>
</evidence>
<sequence length="148" mass="15859">MMLTKVHIPGRRMRAPQPTSPSPDPLMLVAGGSADMRSYLEGCLRALGPVRVVQAASGRATLHLARAFQPVLIIAEYTMPGLSSPVLYRALQADPRTCNIPVLFIGNGGPLVPVIGDGFLAKPFNAARLRAEAERLLNRPLTPHPPPP</sequence>
<dbReference type="SUPFAM" id="SSF52172">
    <property type="entry name" value="CheY-like"/>
    <property type="match status" value="1"/>
</dbReference>
<evidence type="ECO:0000259" key="4">
    <source>
        <dbReference type="PROSITE" id="PS50110"/>
    </source>
</evidence>
<gene>
    <name evidence="5" type="ORF">FKY71_19180</name>
</gene>
<evidence type="ECO:0000256" key="2">
    <source>
        <dbReference type="PROSITE-ProRule" id="PRU00169"/>
    </source>
</evidence>
<dbReference type="InterPro" id="IPR011006">
    <property type="entry name" value="CheY-like_superfamily"/>
</dbReference>
<evidence type="ECO:0000256" key="1">
    <source>
        <dbReference type="ARBA" id="ARBA00022553"/>
    </source>
</evidence>
<comment type="caution">
    <text evidence="2">Lacks conserved residue(s) required for the propagation of feature annotation.</text>
</comment>
<dbReference type="Proteomes" id="UP000315400">
    <property type="component" value="Unassembled WGS sequence"/>
</dbReference>
<accession>A0A540V7S1</accession>
<name>A0A540V7S1_9GAMM</name>
<organism evidence="5 6">
    <name type="scientific">Spiribacter salinus</name>
    <dbReference type="NCBI Taxonomy" id="1335746"/>
    <lineage>
        <taxon>Bacteria</taxon>
        <taxon>Pseudomonadati</taxon>
        <taxon>Pseudomonadota</taxon>
        <taxon>Gammaproteobacteria</taxon>
        <taxon>Chromatiales</taxon>
        <taxon>Ectothiorhodospiraceae</taxon>
        <taxon>Spiribacter</taxon>
    </lineage>
</organism>
<dbReference type="PANTHER" id="PTHR44591">
    <property type="entry name" value="STRESS RESPONSE REGULATOR PROTEIN 1"/>
    <property type="match status" value="1"/>
</dbReference>
<reference evidence="5 6" key="1">
    <citation type="submission" date="2019-06" db="EMBL/GenBank/DDBJ databases">
        <title>Metagenome assembled Genome of Spiribacter salinus SL48-SHIP from the microbial mat of Salt Lake 48 (Novosibirsk region, Russia).</title>
        <authorList>
            <person name="Shipova A."/>
            <person name="Rozanov A.S."/>
            <person name="Bryanskaya A.V."/>
            <person name="Peltek S.E."/>
        </authorList>
    </citation>
    <scope>NUCLEOTIDE SEQUENCE [LARGE SCALE GENOMIC DNA]</scope>
    <source>
        <strain evidence="5">SL48-SHIP-2</strain>
    </source>
</reference>
<comment type="caution">
    <text evidence="5">The sequence shown here is derived from an EMBL/GenBank/DDBJ whole genome shotgun (WGS) entry which is preliminary data.</text>
</comment>
<dbReference type="GO" id="GO:0000160">
    <property type="term" value="P:phosphorelay signal transduction system"/>
    <property type="evidence" value="ECO:0007669"/>
    <property type="project" value="InterPro"/>
</dbReference>
<dbReference type="InterPro" id="IPR001789">
    <property type="entry name" value="Sig_transdc_resp-reg_receiver"/>
</dbReference>
<proteinExistence type="predicted"/>
<feature type="domain" description="Response regulatory" evidence="4">
    <location>
        <begin position="26"/>
        <end position="137"/>
    </location>
</feature>
<feature type="region of interest" description="Disordered" evidence="3">
    <location>
        <begin position="1"/>
        <end position="24"/>
    </location>
</feature>
<dbReference type="PANTHER" id="PTHR44591:SF3">
    <property type="entry name" value="RESPONSE REGULATORY DOMAIN-CONTAINING PROTEIN"/>
    <property type="match status" value="1"/>
</dbReference>
<dbReference type="InterPro" id="IPR050595">
    <property type="entry name" value="Bact_response_regulator"/>
</dbReference>
<dbReference type="AlphaFoldDB" id="A0A540V7S1"/>
<evidence type="ECO:0000313" key="6">
    <source>
        <dbReference type="Proteomes" id="UP000315400"/>
    </source>
</evidence>
<protein>
    <submittedName>
        <fullName evidence="5">Response regulator</fullName>
    </submittedName>
</protein>
<dbReference type="PROSITE" id="PS50110">
    <property type="entry name" value="RESPONSE_REGULATORY"/>
    <property type="match status" value="1"/>
</dbReference>
<evidence type="ECO:0000256" key="3">
    <source>
        <dbReference type="SAM" id="MobiDB-lite"/>
    </source>
</evidence>
<dbReference type="EMBL" id="VIFK01000571">
    <property type="protein sequence ID" value="TQE92768.1"/>
    <property type="molecule type" value="Genomic_DNA"/>
</dbReference>
<keyword evidence="1" id="KW-0597">Phosphoprotein</keyword>